<reference evidence="1 2" key="1">
    <citation type="journal article" date="2018" name="Nat. Commun.">
        <title>Tailed giant Tupanvirus possesses the most complete translational apparatus of the known virosphere.</title>
        <authorList>
            <person name="Abrahao J."/>
            <person name="Silva L."/>
            <person name="Silva L.S."/>
            <person name="Khalil J.Y.B."/>
            <person name="Rodrigues R."/>
            <person name="Arantes T."/>
            <person name="Assis F."/>
            <person name="Boratto P."/>
            <person name="Andrade M."/>
            <person name="Kroon E.G."/>
            <person name="Ribeiro B."/>
            <person name="Bergier I."/>
            <person name="Seligmann H."/>
            <person name="Ghigo E."/>
            <person name="Colson P."/>
            <person name="Levasseur A."/>
            <person name="Kroemer G."/>
            <person name="Raoult D."/>
            <person name="La Scola B."/>
        </authorList>
    </citation>
    <scope>NUCLEOTIDE SEQUENCE [LARGE SCALE GENOMIC DNA]</scope>
    <source>
        <strain evidence="1">Deep ocean</strain>
    </source>
</reference>
<dbReference type="RefSeq" id="YP_010780586.1">
    <property type="nucleotide sequence ID" value="NC_075038.1"/>
</dbReference>
<evidence type="ECO:0000313" key="2">
    <source>
        <dbReference type="Proteomes" id="UP000241719"/>
    </source>
</evidence>
<sequence length="331" mass="40170">MEEIKKDHYQDFINFKTNYDYDSDKTIVDAKEKGYYDQQSYSEIYLLENFLSRIYEYNYSFDSEQYFGIKPITEDDEKNKEMQYFNKYYDLNFNILKNFPKEYVLDLLEKNFESRSICYSNLVHIELVKYTYQIWNYYIGKESNHFLYPENELCKLINKIKYHLLEVANMSEKEYYDILRNDENPRFNRKKHYIYYTWWLYAYYPLMENAEDLILKLIDFVYLNDAQDMLLYGIYQMDPIRLAPFMKKFMLKLFQQEIDQISGTRTCSECFCMWSSGTGAWSQMVRILGKLHKNGFDLMTDPNLVDVFGCEKSDGTIGSYIPEIYEEIKCF</sequence>
<dbReference type="KEGG" id="vg:80517277"/>
<protein>
    <submittedName>
        <fullName evidence="1">Orfan</fullName>
    </submittedName>
</protein>
<keyword evidence="2" id="KW-1185">Reference proteome</keyword>
<dbReference type="GeneID" id="80517277"/>
<proteinExistence type="predicted"/>
<accession>A0A2K9L4D3</accession>
<dbReference type="PANTHER" id="PTHR10068">
    <property type="entry name" value="BONE MARROW PROTEOGLYCAN"/>
    <property type="match status" value="1"/>
</dbReference>
<dbReference type="EMBL" id="MF405918">
    <property type="protein sequence ID" value="AUL79329.3"/>
    <property type="molecule type" value="Genomic_DNA"/>
</dbReference>
<dbReference type="PANTHER" id="PTHR10068:SF14">
    <property type="entry name" value="CELL WALL ADHESIN EAP1"/>
    <property type="match status" value="1"/>
</dbReference>
<organism evidence="1 2">
    <name type="scientific">Tupanvirus deep ocean</name>
    <dbReference type="NCBI Taxonomy" id="2126984"/>
    <lineage>
        <taxon>Viruses</taxon>
        <taxon>Varidnaviria</taxon>
        <taxon>Bamfordvirae</taxon>
        <taxon>Nucleocytoviricota</taxon>
        <taxon>Megaviricetes</taxon>
        <taxon>Imitervirales</taxon>
        <taxon>Mimiviridae</taxon>
        <taxon>Megamimivirinae</taxon>
        <taxon>Tupanvirus</taxon>
        <taxon>Tupanvirus altamarinense</taxon>
    </lineage>
</organism>
<name>A0A2K9L4D3_9VIRU</name>
<dbReference type="Proteomes" id="UP000241719">
    <property type="component" value="Segment"/>
</dbReference>
<evidence type="ECO:0000313" key="1">
    <source>
        <dbReference type="EMBL" id="AUL79329.3"/>
    </source>
</evidence>